<dbReference type="AlphaFoldDB" id="A0A3D8M4C5"/>
<organism evidence="2 3">
    <name type="scientific">Alteromonas aestuariivivens</name>
    <dbReference type="NCBI Taxonomy" id="1938339"/>
    <lineage>
        <taxon>Bacteria</taxon>
        <taxon>Pseudomonadati</taxon>
        <taxon>Pseudomonadota</taxon>
        <taxon>Gammaproteobacteria</taxon>
        <taxon>Alteromonadales</taxon>
        <taxon>Alteromonadaceae</taxon>
        <taxon>Alteromonas/Salinimonas group</taxon>
        <taxon>Alteromonas</taxon>
    </lineage>
</organism>
<protein>
    <submittedName>
        <fullName evidence="2">Nitrate reductase</fullName>
    </submittedName>
</protein>
<keyword evidence="1" id="KW-0812">Transmembrane</keyword>
<accession>A0A3D8M4C5</accession>
<sequence length="50" mass="5617">MSDELRYERHAFVFITVILFPLLAVMLVGGLGFVIWISQMIFGPPVYTAG</sequence>
<dbReference type="EMBL" id="QRHA01000010">
    <property type="protein sequence ID" value="RDV24506.1"/>
    <property type="molecule type" value="Genomic_DNA"/>
</dbReference>
<feature type="transmembrane region" description="Helical" evidence="1">
    <location>
        <begin position="12"/>
        <end position="37"/>
    </location>
</feature>
<keyword evidence="1" id="KW-0472">Membrane</keyword>
<evidence type="ECO:0000256" key="1">
    <source>
        <dbReference type="SAM" id="Phobius"/>
    </source>
</evidence>
<comment type="caution">
    <text evidence="2">The sequence shown here is derived from an EMBL/GenBank/DDBJ whole genome shotgun (WGS) entry which is preliminary data.</text>
</comment>
<proteinExistence type="predicted"/>
<evidence type="ECO:0000313" key="3">
    <source>
        <dbReference type="Proteomes" id="UP000256561"/>
    </source>
</evidence>
<keyword evidence="3" id="KW-1185">Reference proteome</keyword>
<evidence type="ECO:0000313" key="2">
    <source>
        <dbReference type="EMBL" id="RDV24506.1"/>
    </source>
</evidence>
<keyword evidence="1" id="KW-1133">Transmembrane helix</keyword>
<dbReference type="RefSeq" id="WP_115594028.1">
    <property type="nucleotide sequence ID" value="NZ_QRHA01000010.1"/>
</dbReference>
<dbReference type="InterPro" id="IPR010649">
    <property type="entry name" value="NapE_TorE"/>
</dbReference>
<name>A0A3D8M4C5_9ALTE</name>
<dbReference type="OrthoDB" id="7596241at2"/>
<dbReference type="Pfam" id="PF06796">
    <property type="entry name" value="NapE"/>
    <property type="match status" value="1"/>
</dbReference>
<reference evidence="3" key="1">
    <citation type="submission" date="2018-08" db="EMBL/GenBank/DDBJ databases">
        <authorList>
            <person name="Zhang J."/>
            <person name="Du Z.-J."/>
        </authorList>
    </citation>
    <scope>NUCLEOTIDE SEQUENCE [LARGE SCALE GENOMIC DNA]</scope>
    <source>
        <strain evidence="3">KCTC 52655</strain>
    </source>
</reference>
<gene>
    <name evidence="2" type="ORF">DXV75_13875</name>
</gene>
<dbReference type="Proteomes" id="UP000256561">
    <property type="component" value="Unassembled WGS sequence"/>
</dbReference>